<dbReference type="InterPro" id="IPR011006">
    <property type="entry name" value="CheY-like_superfamily"/>
</dbReference>
<dbReference type="InterPro" id="IPR001789">
    <property type="entry name" value="Sig_transdc_resp-reg_receiver"/>
</dbReference>
<gene>
    <name evidence="4" type="ORF">L2737_14225</name>
</gene>
<dbReference type="SUPFAM" id="SSF52172">
    <property type="entry name" value="CheY-like"/>
    <property type="match status" value="1"/>
</dbReference>
<evidence type="ECO:0000256" key="2">
    <source>
        <dbReference type="PROSITE-ProRule" id="PRU00169"/>
    </source>
</evidence>
<evidence type="ECO:0000259" key="3">
    <source>
        <dbReference type="PROSITE" id="PS50110"/>
    </source>
</evidence>
<dbReference type="Pfam" id="PF00072">
    <property type="entry name" value="Response_reg"/>
    <property type="match status" value="1"/>
</dbReference>
<dbReference type="EMBL" id="JAKIKU010000007">
    <property type="protein sequence ID" value="MCL1046470.1"/>
    <property type="molecule type" value="Genomic_DNA"/>
</dbReference>
<protein>
    <submittedName>
        <fullName evidence="4">Response regulator</fullName>
    </submittedName>
</protein>
<dbReference type="PANTHER" id="PTHR44591">
    <property type="entry name" value="STRESS RESPONSE REGULATOR PROTEIN 1"/>
    <property type="match status" value="1"/>
</dbReference>
<dbReference type="Proteomes" id="UP001202134">
    <property type="component" value="Unassembled WGS sequence"/>
</dbReference>
<evidence type="ECO:0000313" key="4">
    <source>
        <dbReference type="EMBL" id="MCL1046470.1"/>
    </source>
</evidence>
<name>A0ABT0KRJ2_9GAMM</name>
<dbReference type="RefSeq" id="WP_153912593.1">
    <property type="nucleotide sequence ID" value="NZ_JAKIKU010000007.1"/>
</dbReference>
<dbReference type="SMART" id="SM00448">
    <property type="entry name" value="REC"/>
    <property type="match status" value="1"/>
</dbReference>
<feature type="modified residue" description="4-aspartylphosphate" evidence="2">
    <location>
        <position position="53"/>
    </location>
</feature>
<dbReference type="InterPro" id="IPR050595">
    <property type="entry name" value="Bact_response_regulator"/>
</dbReference>
<evidence type="ECO:0000256" key="1">
    <source>
        <dbReference type="ARBA" id="ARBA00022553"/>
    </source>
</evidence>
<dbReference type="PANTHER" id="PTHR44591:SF3">
    <property type="entry name" value="RESPONSE REGULATORY DOMAIN-CONTAINING PROTEIN"/>
    <property type="match status" value="1"/>
</dbReference>
<dbReference type="Gene3D" id="3.40.50.2300">
    <property type="match status" value="1"/>
</dbReference>
<feature type="domain" description="Response regulatory" evidence="3">
    <location>
        <begin position="5"/>
        <end position="120"/>
    </location>
</feature>
<dbReference type="PROSITE" id="PS50110">
    <property type="entry name" value="RESPONSE_REGULATORY"/>
    <property type="match status" value="1"/>
</dbReference>
<organism evidence="4 5">
    <name type="scientific">Shewanella electrodiphila</name>
    <dbReference type="NCBI Taxonomy" id="934143"/>
    <lineage>
        <taxon>Bacteria</taxon>
        <taxon>Pseudomonadati</taxon>
        <taxon>Pseudomonadota</taxon>
        <taxon>Gammaproteobacteria</taxon>
        <taxon>Alteromonadales</taxon>
        <taxon>Shewanellaceae</taxon>
        <taxon>Shewanella</taxon>
    </lineage>
</organism>
<keyword evidence="1 2" id="KW-0597">Phosphoprotein</keyword>
<proteinExistence type="predicted"/>
<sequence>MDKSKILVIDDDPVCTSMLLAILGDDYLVMTANSGDGAIELLSSVEPDLIFLDITMPDVNGYQVIKYVKKHSLNQQVPIVVVSSLVEESDQNFALKLGADDYLTKPILPNNVQKMVDKYL</sequence>
<comment type="caution">
    <text evidence="4">The sequence shown here is derived from an EMBL/GenBank/DDBJ whole genome shotgun (WGS) entry which is preliminary data.</text>
</comment>
<accession>A0ABT0KRJ2</accession>
<reference evidence="4 5" key="1">
    <citation type="submission" date="2022-01" db="EMBL/GenBank/DDBJ databases">
        <title>Whole genome-based taxonomy of the Shewanellaceae.</title>
        <authorList>
            <person name="Martin-Rodriguez A.J."/>
        </authorList>
    </citation>
    <scope>NUCLEOTIDE SEQUENCE [LARGE SCALE GENOMIC DNA]</scope>
    <source>
        <strain evidence="4 5">DSM 24955</strain>
    </source>
</reference>
<keyword evidence="5" id="KW-1185">Reference proteome</keyword>
<evidence type="ECO:0000313" key="5">
    <source>
        <dbReference type="Proteomes" id="UP001202134"/>
    </source>
</evidence>